<gene>
    <name evidence="1" type="ORF">HMPREF1094_04656</name>
</gene>
<dbReference type="AlphaFoldDB" id="N9UYW2"/>
<keyword evidence="2" id="KW-1185">Reference proteome</keyword>
<reference evidence="1 2" key="1">
    <citation type="submission" date="2013-01" db="EMBL/GenBank/DDBJ databases">
        <title>The Genome Sequence of Clostridium innocuum 2959.</title>
        <authorList>
            <consortium name="The Broad Institute Genome Sequencing Platform"/>
            <person name="Earl A."/>
            <person name="Ward D."/>
            <person name="Feldgarden M."/>
            <person name="Gevers D."/>
            <person name="Courvalin P."/>
            <person name="Lambert T."/>
            <person name="Walker B."/>
            <person name="Young S.K."/>
            <person name="Zeng Q."/>
            <person name="Gargeya S."/>
            <person name="Fitzgerald M."/>
            <person name="Haas B."/>
            <person name="Abouelleil A."/>
            <person name="Alvarado L."/>
            <person name="Arachchi H.M."/>
            <person name="Berlin A.M."/>
            <person name="Chapman S.B."/>
            <person name="Dewar J."/>
            <person name="Goldberg J."/>
            <person name="Griggs A."/>
            <person name="Gujja S."/>
            <person name="Hansen M."/>
            <person name="Howarth C."/>
            <person name="Imamovic A."/>
            <person name="Larimer J."/>
            <person name="McCowan C."/>
            <person name="Murphy C."/>
            <person name="Neiman D."/>
            <person name="Pearson M."/>
            <person name="Priest M."/>
            <person name="Roberts A."/>
            <person name="Saif S."/>
            <person name="Shea T."/>
            <person name="Sisk P."/>
            <person name="Sykes S."/>
            <person name="Wortman J."/>
            <person name="Nusbaum C."/>
            <person name="Birren B."/>
        </authorList>
    </citation>
    <scope>NUCLEOTIDE SEQUENCE [LARGE SCALE GENOMIC DNA]</scope>
    <source>
        <strain evidence="1 2">2959</strain>
    </source>
</reference>
<dbReference type="EMBL" id="AGYV01000016">
    <property type="protein sequence ID" value="ENY83429.1"/>
    <property type="molecule type" value="Genomic_DNA"/>
</dbReference>
<evidence type="ECO:0000313" key="2">
    <source>
        <dbReference type="Proteomes" id="UP000013051"/>
    </source>
</evidence>
<dbReference type="HOGENOM" id="CLU_914327_0_0_9"/>
<dbReference type="RefSeq" id="WP_002611787.1">
    <property type="nucleotide sequence ID" value="NZ_KB850948.1"/>
</dbReference>
<organism evidence="1 2">
    <name type="scientific">[Clostridium] innocuum 2959</name>
    <dbReference type="NCBI Taxonomy" id="999413"/>
    <lineage>
        <taxon>Bacteria</taxon>
        <taxon>Bacillati</taxon>
        <taxon>Bacillota</taxon>
        <taxon>Clostridia</taxon>
        <taxon>Eubacteriales</taxon>
        <taxon>Clostridiaceae</taxon>
        <taxon>Clostridium</taxon>
    </lineage>
</organism>
<protein>
    <submittedName>
        <fullName evidence="1">Uncharacterized protein</fullName>
    </submittedName>
</protein>
<dbReference type="Proteomes" id="UP000013051">
    <property type="component" value="Unassembled WGS sequence"/>
</dbReference>
<accession>N9UYW2</accession>
<proteinExistence type="predicted"/>
<name>N9UYW2_CLOIN</name>
<comment type="caution">
    <text evidence="1">The sequence shown here is derived from an EMBL/GenBank/DDBJ whole genome shotgun (WGS) entry which is preliminary data.</text>
</comment>
<sequence length="304" mass="35362">MNYIKFMYNTRIKKVERSLYVKLTSTQVRLHGEKIERYIIPIVNKLYNFNTRESLFDFIIDKNKNINEFNELIDILVSRKVLVEVCDKRLKKDVYMSESIRLSGYKEYNIVILSKILSSNIIDFLNDLFLAGSLKLTLIIEHNECFINEFNNKLLKSINVKILKDGEIPDLKSYSPDFVLSLCKTIQDEYHTHLTDFCENQNCKGLLVTLNERCSIIGPFLYGDKLPDLNGATNDLNILIDKYELSQATEIPISLILITLGIVSEEIRKGLLLEAGIDTPFCTESIYIFDIELYSFTRYRLNYL</sequence>
<evidence type="ECO:0000313" key="1">
    <source>
        <dbReference type="EMBL" id="ENY83429.1"/>
    </source>
</evidence>
<dbReference type="PATRIC" id="fig|999413.4.peg.4968"/>